<dbReference type="AlphaFoldDB" id="A0A495DLF4"/>
<dbReference type="EMBL" id="RBIM01000001">
    <property type="protein sequence ID" value="RKR03763.1"/>
    <property type="molecule type" value="Genomic_DNA"/>
</dbReference>
<evidence type="ECO:0000313" key="4">
    <source>
        <dbReference type="Proteomes" id="UP000273675"/>
    </source>
</evidence>
<sequence length="137" mass="15474">MSFDITRRIRFADVDPAGIVFYPRYFEMINAVIEDWFEQGVGYGFDAMILKGPHGVPLAHMEAEFKAPSRLDDTLVFSLVVRDLGRASIRLTLTARCGEEVRMVARPTLVFIDQTAHKPVSIPEALRARMLGYREAA</sequence>
<dbReference type="InterPro" id="IPR029069">
    <property type="entry name" value="HotDog_dom_sf"/>
</dbReference>
<dbReference type="PANTHER" id="PTHR31793:SF27">
    <property type="entry name" value="NOVEL THIOESTERASE SUPERFAMILY DOMAIN AND SAPOSIN A-TYPE DOMAIN CONTAINING PROTEIN (0610012H03RIK)"/>
    <property type="match status" value="1"/>
</dbReference>
<evidence type="ECO:0000256" key="1">
    <source>
        <dbReference type="ARBA" id="ARBA00005953"/>
    </source>
</evidence>
<dbReference type="CDD" id="cd00586">
    <property type="entry name" value="4HBT"/>
    <property type="match status" value="1"/>
</dbReference>
<organism evidence="3 4">
    <name type="scientific">Maricaulis maris</name>
    <dbReference type="NCBI Taxonomy" id="74318"/>
    <lineage>
        <taxon>Bacteria</taxon>
        <taxon>Pseudomonadati</taxon>
        <taxon>Pseudomonadota</taxon>
        <taxon>Alphaproteobacteria</taxon>
        <taxon>Maricaulales</taxon>
        <taxon>Maricaulaceae</taxon>
        <taxon>Maricaulis</taxon>
    </lineage>
</organism>
<accession>A0A495DLF4</accession>
<proteinExistence type="inferred from homology"/>
<evidence type="ECO:0000256" key="2">
    <source>
        <dbReference type="ARBA" id="ARBA00022801"/>
    </source>
</evidence>
<gene>
    <name evidence="3" type="ORF">C7435_0202</name>
</gene>
<evidence type="ECO:0000313" key="3">
    <source>
        <dbReference type="EMBL" id="RKR03763.1"/>
    </source>
</evidence>
<protein>
    <submittedName>
        <fullName evidence="3">4-hydroxybenzoyl-CoA thioesterase</fullName>
    </submittedName>
</protein>
<dbReference type="Proteomes" id="UP000273675">
    <property type="component" value="Unassembled WGS sequence"/>
</dbReference>
<dbReference type="GO" id="GO:0047617">
    <property type="term" value="F:fatty acyl-CoA hydrolase activity"/>
    <property type="evidence" value="ECO:0007669"/>
    <property type="project" value="TreeGrafter"/>
</dbReference>
<keyword evidence="2" id="KW-0378">Hydrolase</keyword>
<dbReference type="OrthoDB" id="7204167at2"/>
<dbReference type="Pfam" id="PF13279">
    <property type="entry name" value="4HBT_2"/>
    <property type="match status" value="1"/>
</dbReference>
<dbReference type="RefSeq" id="WP_121209692.1">
    <property type="nucleotide sequence ID" value="NZ_RBIM01000001.1"/>
</dbReference>
<dbReference type="InterPro" id="IPR050563">
    <property type="entry name" value="4-hydroxybenzoyl-CoA_TE"/>
</dbReference>
<dbReference type="SUPFAM" id="SSF54637">
    <property type="entry name" value="Thioesterase/thiol ester dehydrase-isomerase"/>
    <property type="match status" value="1"/>
</dbReference>
<reference evidence="3 4" key="1">
    <citation type="submission" date="2018-10" db="EMBL/GenBank/DDBJ databases">
        <title>Genomic Encyclopedia of Type Strains, Phase IV (KMG-IV): sequencing the most valuable type-strain genomes for metagenomic binning, comparative biology and taxonomic classification.</title>
        <authorList>
            <person name="Goeker M."/>
        </authorList>
    </citation>
    <scope>NUCLEOTIDE SEQUENCE [LARGE SCALE GENOMIC DNA]</scope>
    <source>
        <strain evidence="3 4">DSM 4734</strain>
    </source>
</reference>
<name>A0A495DLF4_9PROT</name>
<comment type="similarity">
    <text evidence="1">Belongs to the 4-hydroxybenzoyl-CoA thioesterase family.</text>
</comment>
<comment type="caution">
    <text evidence="3">The sequence shown here is derived from an EMBL/GenBank/DDBJ whole genome shotgun (WGS) entry which is preliminary data.</text>
</comment>
<dbReference type="Gene3D" id="3.10.129.10">
    <property type="entry name" value="Hotdog Thioesterase"/>
    <property type="match status" value="1"/>
</dbReference>
<dbReference type="PANTHER" id="PTHR31793">
    <property type="entry name" value="4-HYDROXYBENZOYL-COA THIOESTERASE FAMILY MEMBER"/>
    <property type="match status" value="1"/>
</dbReference>